<dbReference type="GO" id="GO:0000049">
    <property type="term" value="F:tRNA binding"/>
    <property type="evidence" value="ECO:0007669"/>
    <property type="project" value="UniProtKB-KW"/>
</dbReference>
<dbReference type="FunFam" id="3.30.980.10:FF:000004">
    <property type="entry name" value="Alanine--tRNA ligase, cytoplasmic"/>
    <property type="match status" value="1"/>
</dbReference>
<dbReference type="InterPro" id="IPR018162">
    <property type="entry name" value="Ala-tRNA-ligase_IIc_anticod-bd"/>
</dbReference>
<evidence type="ECO:0000256" key="9">
    <source>
        <dbReference type="ARBA" id="ARBA00023146"/>
    </source>
</evidence>
<dbReference type="Proteomes" id="UP000178870">
    <property type="component" value="Unassembled WGS sequence"/>
</dbReference>
<evidence type="ECO:0000256" key="1">
    <source>
        <dbReference type="ARBA" id="ARBA00008226"/>
    </source>
</evidence>
<evidence type="ECO:0000313" key="12">
    <source>
        <dbReference type="Proteomes" id="UP000178870"/>
    </source>
</evidence>
<dbReference type="CDD" id="cd00673">
    <property type="entry name" value="AlaRS_core"/>
    <property type="match status" value="1"/>
</dbReference>
<name>A0A1F7Z2V9_9BACT</name>
<proteinExistence type="inferred from homology"/>
<dbReference type="InterPro" id="IPR012947">
    <property type="entry name" value="tRNA_SAD"/>
</dbReference>
<dbReference type="InterPro" id="IPR018165">
    <property type="entry name" value="Ala-tRNA-synth_IIc_core"/>
</dbReference>
<dbReference type="InterPro" id="IPR018163">
    <property type="entry name" value="Thr/Ala-tRNA-synth_IIc_edit"/>
</dbReference>
<dbReference type="SMART" id="SM00863">
    <property type="entry name" value="tRNA_SAD"/>
    <property type="match status" value="1"/>
</dbReference>
<dbReference type="InterPro" id="IPR002318">
    <property type="entry name" value="Ala-tRNA-lgiase_IIc"/>
</dbReference>
<comment type="caution">
    <text evidence="11">The sequence shown here is derived from an EMBL/GenBank/DDBJ whole genome shotgun (WGS) entry which is preliminary data.</text>
</comment>
<evidence type="ECO:0000256" key="4">
    <source>
        <dbReference type="ARBA" id="ARBA00022598"/>
    </source>
</evidence>
<evidence type="ECO:0000256" key="7">
    <source>
        <dbReference type="ARBA" id="ARBA00022884"/>
    </source>
</evidence>
<keyword evidence="5" id="KW-0547">Nucleotide-binding</keyword>
<evidence type="ECO:0000256" key="3">
    <source>
        <dbReference type="ARBA" id="ARBA00022555"/>
    </source>
</evidence>
<dbReference type="PANTHER" id="PTHR11777:SF9">
    <property type="entry name" value="ALANINE--TRNA LIGASE, CYTOPLASMIC"/>
    <property type="match status" value="1"/>
</dbReference>
<keyword evidence="3" id="KW-0820">tRNA-binding</keyword>
<dbReference type="Gene3D" id="3.30.980.10">
    <property type="entry name" value="Threonyl-trna Synthetase, Chain A, domain 2"/>
    <property type="match status" value="1"/>
</dbReference>
<evidence type="ECO:0000313" key="11">
    <source>
        <dbReference type="EMBL" id="OGM33409.1"/>
    </source>
</evidence>
<dbReference type="InterPro" id="IPR050058">
    <property type="entry name" value="Ala-tRNA_ligase"/>
</dbReference>
<keyword evidence="6" id="KW-0067">ATP-binding</keyword>
<dbReference type="GO" id="GO:0002161">
    <property type="term" value="F:aminoacyl-tRNA deacylase activity"/>
    <property type="evidence" value="ECO:0007669"/>
    <property type="project" value="TreeGrafter"/>
</dbReference>
<dbReference type="SUPFAM" id="SSF55186">
    <property type="entry name" value="ThrRS/AlaRS common domain"/>
    <property type="match status" value="1"/>
</dbReference>
<evidence type="ECO:0000256" key="2">
    <source>
        <dbReference type="ARBA" id="ARBA00013168"/>
    </source>
</evidence>
<reference evidence="11 12" key="1">
    <citation type="journal article" date="2016" name="Nat. Commun.">
        <title>Thousands of microbial genomes shed light on interconnected biogeochemical processes in an aquifer system.</title>
        <authorList>
            <person name="Anantharaman K."/>
            <person name="Brown C.T."/>
            <person name="Hug L.A."/>
            <person name="Sharon I."/>
            <person name="Castelle C.J."/>
            <person name="Probst A.J."/>
            <person name="Thomas B.C."/>
            <person name="Singh A."/>
            <person name="Wilkins M.J."/>
            <person name="Karaoz U."/>
            <person name="Brodie E.L."/>
            <person name="Williams K.H."/>
            <person name="Hubbard S.S."/>
            <person name="Banfield J.F."/>
        </authorList>
    </citation>
    <scope>NUCLEOTIDE SEQUENCE [LARGE SCALE GENOMIC DNA]</scope>
</reference>
<dbReference type="GO" id="GO:0006419">
    <property type="term" value="P:alanyl-tRNA aminoacylation"/>
    <property type="evidence" value="ECO:0007669"/>
    <property type="project" value="InterPro"/>
</dbReference>
<dbReference type="InterPro" id="IPR045864">
    <property type="entry name" value="aa-tRNA-synth_II/BPL/LPL"/>
</dbReference>
<dbReference type="Pfam" id="PF01411">
    <property type="entry name" value="tRNA-synt_2c"/>
    <property type="match status" value="1"/>
</dbReference>
<protein>
    <recommendedName>
        <fullName evidence="2">alanine--tRNA ligase</fullName>
        <ecNumber evidence="2">6.1.1.7</ecNumber>
    </recommendedName>
</protein>
<dbReference type="EMBL" id="MGGP01000003">
    <property type="protein sequence ID" value="OGM33409.1"/>
    <property type="molecule type" value="Genomic_DNA"/>
</dbReference>
<evidence type="ECO:0000256" key="5">
    <source>
        <dbReference type="ARBA" id="ARBA00022741"/>
    </source>
</evidence>
<comment type="similarity">
    <text evidence="1">Belongs to the class-II aminoacyl-tRNA synthetase family.</text>
</comment>
<dbReference type="SUPFAM" id="SSF101353">
    <property type="entry name" value="Putative anticodon-binding domain of alanyl-tRNA synthetase (AlaRS)"/>
    <property type="match status" value="1"/>
</dbReference>
<dbReference type="PANTHER" id="PTHR11777">
    <property type="entry name" value="ALANYL-TRNA SYNTHETASE"/>
    <property type="match status" value="1"/>
</dbReference>
<dbReference type="PRINTS" id="PR00980">
    <property type="entry name" value="TRNASYNTHALA"/>
</dbReference>
<keyword evidence="9" id="KW-0030">Aminoacyl-tRNA synthetase</keyword>
<dbReference type="InterPro" id="IPR018164">
    <property type="entry name" value="Ala-tRNA-synth_IIc_N"/>
</dbReference>
<dbReference type="GO" id="GO:0005524">
    <property type="term" value="F:ATP binding"/>
    <property type="evidence" value="ECO:0007669"/>
    <property type="project" value="UniProtKB-KW"/>
</dbReference>
<dbReference type="SUPFAM" id="SSF55681">
    <property type="entry name" value="Class II aaRS and biotin synthetases"/>
    <property type="match status" value="1"/>
</dbReference>
<feature type="domain" description="Alanyl-transfer RNA synthetases family profile" evidence="10">
    <location>
        <begin position="1"/>
        <end position="581"/>
    </location>
</feature>
<accession>A0A1F7Z2V9</accession>
<keyword evidence="7" id="KW-0694">RNA-binding</keyword>
<dbReference type="GO" id="GO:0005737">
    <property type="term" value="C:cytoplasm"/>
    <property type="evidence" value="ECO:0007669"/>
    <property type="project" value="InterPro"/>
</dbReference>
<keyword evidence="4" id="KW-0436">Ligase</keyword>
<organism evidence="11 12">
    <name type="scientific">Candidatus Woesebacteria bacterium RIFCSPHIGHO2_01_FULL_44_21</name>
    <dbReference type="NCBI Taxonomy" id="1802503"/>
    <lineage>
        <taxon>Bacteria</taxon>
        <taxon>Candidatus Woeseibacteriota</taxon>
    </lineage>
</organism>
<keyword evidence="8" id="KW-0648">Protein biosynthesis</keyword>
<dbReference type="PROSITE" id="PS50860">
    <property type="entry name" value="AA_TRNA_LIGASE_II_ALA"/>
    <property type="match status" value="1"/>
</dbReference>
<dbReference type="GO" id="GO:0004813">
    <property type="term" value="F:alanine-tRNA ligase activity"/>
    <property type="evidence" value="ECO:0007669"/>
    <property type="project" value="UniProtKB-EC"/>
</dbReference>
<dbReference type="NCBIfam" id="NF002436">
    <property type="entry name" value="PRK01584.1"/>
    <property type="match status" value="1"/>
</dbReference>
<dbReference type="Gene3D" id="3.30.930.10">
    <property type="entry name" value="Bira Bifunctional Protein, Domain 2"/>
    <property type="match status" value="1"/>
</dbReference>
<dbReference type="Gene3D" id="3.30.54.20">
    <property type="match status" value="1"/>
</dbReference>
<evidence type="ECO:0000256" key="8">
    <source>
        <dbReference type="ARBA" id="ARBA00022917"/>
    </source>
</evidence>
<gene>
    <name evidence="11" type="ORF">A2803_04390</name>
</gene>
<sequence>MTTDEVRDKYLKFFEVRGHKIIPPAPLVLENDPTTLFTSSGMQPLVPYLLGEPHPEGKRVADSQPAIRLQDIDEVGDDKHTTYFEMLGNWSFGDYFKNEQLQWIWDFLTKDLNLPKEKLYVSIFEGDNSVPRDKESYDIWKSIGLSDDHIFEYDVKKNWWSRSGTPSEMPVGEIGGPTSEIFFEFTSVEHDLKSGEQCHPNCDCGRFFEIGNSVFMVYKKTANGLEELPDKNVDFGGGLERLVAAANNESDMFQIDVLKPLVRKIEEITSVDYKSNKKAMQIIADHIRASDALARDNVVPSNKLQGYVMRRLIRRAAVKMRELKSVGALRATPLHQDFEGLTDHKSIIEEVDKFQRTLDKGLREFDKLENVDGKAAFDLYQTYGFPLELTLELAQEKGIKVDVDEFKKAFEEHQEKSRTSSVGVFKGGLADQSIEVTRLHTAHHLLLAALQKVIDKSISQKGSNINAERLRMDFNFGRKLTDKEMKKVEELINQKIDEDLPVTKKVMLRQEAEKLGAQMEFGRKYPDNVNVYFIGDTDSPFSKEFCGGPHISKLSEMHGRVRITKEESAAAGVRRVYAVID</sequence>
<dbReference type="AlphaFoldDB" id="A0A1F7Z2V9"/>
<evidence type="ECO:0000259" key="10">
    <source>
        <dbReference type="PROSITE" id="PS50860"/>
    </source>
</evidence>
<evidence type="ECO:0000256" key="6">
    <source>
        <dbReference type="ARBA" id="ARBA00022840"/>
    </source>
</evidence>
<dbReference type="EC" id="6.1.1.7" evidence="2"/>
<dbReference type="Pfam" id="PF07973">
    <property type="entry name" value="tRNA_SAD"/>
    <property type="match status" value="1"/>
</dbReference>